<evidence type="ECO:0000256" key="4">
    <source>
        <dbReference type="PIRSR" id="PIRSR000103-1"/>
    </source>
</evidence>
<keyword evidence="2" id="KW-0560">Oxidoreductase</keyword>
<reference evidence="7 8" key="1">
    <citation type="submission" date="2019-02" db="EMBL/GenBank/DDBJ databases">
        <title>Kribbella capetownensis sp. nov. and Kribbella speibonae sp. nov., isolated from soil.</title>
        <authorList>
            <person name="Curtis S.M."/>
            <person name="Norton I."/>
            <person name="Everest G.J."/>
            <person name="Meyers P.R."/>
        </authorList>
    </citation>
    <scope>NUCLEOTIDE SEQUENCE [LARGE SCALE GENOMIC DNA]</scope>
    <source>
        <strain evidence="7 8">YM53</strain>
    </source>
</reference>
<dbReference type="OrthoDB" id="5176214at2"/>
<dbReference type="GO" id="GO:0016491">
    <property type="term" value="F:oxidoreductase activity"/>
    <property type="evidence" value="ECO:0007669"/>
    <property type="project" value="UniProtKB-KW"/>
</dbReference>
<evidence type="ECO:0000256" key="3">
    <source>
        <dbReference type="ARBA" id="ARBA00023027"/>
    </source>
</evidence>
<dbReference type="SUPFAM" id="SSF48179">
    <property type="entry name" value="6-phosphogluconate dehydrogenase C-terminal domain-like"/>
    <property type="match status" value="1"/>
</dbReference>
<dbReference type="InterPro" id="IPR029154">
    <property type="entry name" value="HIBADH-like_NADP-bd"/>
</dbReference>
<dbReference type="AlphaFoldDB" id="A0A4R0JUH1"/>
<dbReference type="Gene3D" id="3.40.50.720">
    <property type="entry name" value="NAD(P)-binding Rossmann-like Domain"/>
    <property type="match status" value="1"/>
</dbReference>
<dbReference type="InterPro" id="IPR013328">
    <property type="entry name" value="6PGD_dom2"/>
</dbReference>
<evidence type="ECO:0000259" key="5">
    <source>
        <dbReference type="Pfam" id="PF03446"/>
    </source>
</evidence>
<dbReference type="RefSeq" id="WP_131513282.1">
    <property type="nucleotide sequence ID" value="NZ_SJKD01000002.1"/>
</dbReference>
<protein>
    <submittedName>
        <fullName evidence="7">NAD(P)-dependent oxidoreductase</fullName>
    </submittedName>
</protein>
<sequence length="304" mass="31360">MTTTGNDVRVIGFVGLGHMGGGMAARLLAAGYTVHGMSRSRARVEPLIAEGLQWRDTAREVADAADVVFTSIPDDDALKAVASGPGGILAGLSAGKTWVDMSTVSPGGSRDLAALAAARKATLLDAPVSGSVRQVEAGTLPIMVGGDAKAYARVEPILRNLGKPTRVGSNGHGLALKLAINISLGVQMLALAEGLLLAERSGVDRTLALELMTGSAIGSPMLKARAPLILDLPQEAWFDIGLLQKDLVLALDAARGLGIPIGTAAYADEVLTIAHALGYQSRDIAAVFEVLDRVTSQREPTGAD</sequence>
<dbReference type="InterPro" id="IPR002204">
    <property type="entry name" value="3-OH-isobutyrate_DH-rel_CS"/>
</dbReference>
<dbReference type="PIRSF" id="PIRSF000103">
    <property type="entry name" value="HIBADH"/>
    <property type="match status" value="1"/>
</dbReference>
<evidence type="ECO:0000313" key="7">
    <source>
        <dbReference type="EMBL" id="TCC50629.1"/>
    </source>
</evidence>
<evidence type="ECO:0000313" key="8">
    <source>
        <dbReference type="Proteomes" id="UP000293342"/>
    </source>
</evidence>
<dbReference type="Gene3D" id="1.10.1040.10">
    <property type="entry name" value="N-(1-d-carboxylethyl)-l-norvaline Dehydrogenase, domain 2"/>
    <property type="match status" value="1"/>
</dbReference>
<organism evidence="7 8">
    <name type="scientific">Kribbella capetownensis</name>
    <dbReference type="NCBI Taxonomy" id="1572659"/>
    <lineage>
        <taxon>Bacteria</taxon>
        <taxon>Bacillati</taxon>
        <taxon>Actinomycetota</taxon>
        <taxon>Actinomycetes</taxon>
        <taxon>Propionibacteriales</taxon>
        <taxon>Kribbellaceae</taxon>
        <taxon>Kribbella</taxon>
    </lineage>
</organism>
<comment type="similarity">
    <text evidence="1">Belongs to the HIBADH-related family.</text>
</comment>
<dbReference type="PANTHER" id="PTHR43580:SF2">
    <property type="entry name" value="CYTOKINE-LIKE NUCLEAR FACTOR N-PAC"/>
    <property type="match status" value="1"/>
</dbReference>
<dbReference type="GO" id="GO:0050661">
    <property type="term" value="F:NADP binding"/>
    <property type="evidence" value="ECO:0007669"/>
    <property type="project" value="InterPro"/>
</dbReference>
<dbReference type="PROSITE" id="PS00895">
    <property type="entry name" value="3_HYDROXYISOBUT_DH"/>
    <property type="match status" value="1"/>
</dbReference>
<feature type="domain" description="3-hydroxyisobutyrate dehydrogenase-like NAD-binding" evidence="6">
    <location>
        <begin position="171"/>
        <end position="290"/>
    </location>
</feature>
<keyword evidence="8" id="KW-1185">Reference proteome</keyword>
<dbReference type="Pfam" id="PF03446">
    <property type="entry name" value="NAD_binding_2"/>
    <property type="match status" value="1"/>
</dbReference>
<evidence type="ECO:0000256" key="2">
    <source>
        <dbReference type="ARBA" id="ARBA00023002"/>
    </source>
</evidence>
<dbReference type="SUPFAM" id="SSF51735">
    <property type="entry name" value="NAD(P)-binding Rossmann-fold domains"/>
    <property type="match status" value="1"/>
</dbReference>
<gene>
    <name evidence="7" type="ORF">E0H75_10510</name>
</gene>
<dbReference type="InterPro" id="IPR015815">
    <property type="entry name" value="HIBADH-related"/>
</dbReference>
<feature type="active site" evidence="4">
    <location>
        <position position="177"/>
    </location>
</feature>
<dbReference type="GO" id="GO:0051287">
    <property type="term" value="F:NAD binding"/>
    <property type="evidence" value="ECO:0007669"/>
    <property type="project" value="InterPro"/>
</dbReference>
<comment type="caution">
    <text evidence="7">The sequence shown here is derived from an EMBL/GenBank/DDBJ whole genome shotgun (WGS) entry which is preliminary data.</text>
</comment>
<dbReference type="InterPro" id="IPR008927">
    <property type="entry name" value="6-PGluconate_DH-like_C_sf"/>
</dbReference>
<dbReference type="GO" id="GO:0016054">
    <property type="term" value="P:organic acid catabolic process"/>
    <property type="evidence" value="ECO:0007669"/>
    <property type="project" value="UniProtKB-ARBA"/>
</dbReference>
<accession>A0A4R0JUH1</accession>
<keyword evidence="3" id="KW-0520">NAD</keyword>
<proteinExistence type="inferred from homology"/>
<feature type="domain" description="6-phosphogluconate dehydrogenase NADP-binding" evidence="5">
    <location>
        <begin position="11"/>
        <end position="163"/>
    </location>
</feature>
<evidence type="ECO:0000259" key="6">
    <source>
        <dbReference type="Pfam" id="PF14833"/>
    </source>
</evidence>
<dbReference type="InterPro" id="IPR006115">
    <property type="entry name" value="6PGDH_NADP-bd"/>
</dbReference>
<dbReference type="Proteomes" id="UP000293342">
    <property type="component" value="Unassembled WGS sequence"/>
</dbReference>
<dbReference type="InterPro" id="IPR051265">
    <property type="entry name" value="HIBADH-related_NP60_sf"/>
</dbReference>
<dbReference type="PANTHER" id="PTHR43580">
    <property type="entry name" value="OXIDOREDUCTASE GLYR1-RELATED"/>
    <property type="match status" value="1"/>
</dbReference>
<name>A0A4R0JUH1_9ACTN</name>
<dbReference type="InterPro" id="IPR036291">
    <property type="entry name" value="NAD(P)-bd_dom_sf"/>
</dbReference>
<evidence type="ECO:0000256" key="1">
    <source>
        <dbReference type="ARBA" id="ARBA00009080"/>
    </source>
</evidence>
<dbReference type="EMBL" id="SJKD01000002">
    <property type="protein sequence ID" value="TCC50629.1"/>
    <property type="molecule type" value="Genomic_DNA"/>
</dbReference>
<dbReference type="Pfam" id="PF14833">
    <property type="entry name" value="NAD_binding_11"/>
    <property type="match status" value="1"/>
</dbReference>